<protein>
    <submittedName>
        <fullName evidence="1">Uncharacterized protein</fullName>
    </submittedName>
</protein>
<dbReference type="STRING" id="2060906.A0A0H1BQQ9"/>
<proteinExistence type="predicted"/>
<gene>
    <name evidence="1" type="ORF">EMPG_11219</name>
</gene>
<keyword evidence="2" id="KW-1185">Reference proteome</keyword>
<organism evidence="1 2">
    <name type="scientific">Blastomyces silverae</name>
    <dbReference type="NCBI Taxonomy" id="2060906"/>
    <lineage>
        <taxon>Eukaryota</taxon>
        <taxon>Fungi</taxon>
        <taxon>Dikarya</taxon>
        <taxon>Ascomycota</taxon>
        <taxon>Pezizomycotina</taxon>
        <taxon>Eurotiomycetes</taxon>
        <taxon>Eurotiomycetidae</taxon>
        <taxon>Onygenales</taxon>
        <taxon>Ajellomycetaceae</taxon>
        <taxon>Blastomyces</taxon>
    </lineage>
</organism>
<dbReference type="EMBL" id="LDEV01000008">
    <property type="protein sequence ID" value="KLJ13859.1"/>
    <property type="molecule type" value="Genomic_DNA"/>
</dbReference>
<name>A0A0H1BQQ9_9EURO</name>
<dbReference type="AlphaFoldDB" id="A0A0H1BQQ9"/>
<sequence>MYTFFDKFCAAIVKLEAVNITLDYVQKRVEETQNSKSTSVILNVHLLMEKIQSCLNSSKDKKNSQTLALTVNSAQVDTVTADNNMSDSACESQSDCDCDSFCDEA</sequence>
<evidence type="ECO:0000313" key="2">
    <source>
        <dbReference type="Proteomes" id="UP000053573"/>
    </source>
</evidence>
<reference evidence="2" key="1">
    <citation type="journal article" date="2015" name="PLoS Genet.">
        <title>The dynamic genome and transcriptome of the human fungal pathogen Blastomyces and close relative Emmonsia.</title>
        <authorList>
            <person name="Munoz J.F."/>
            <person name="Gauthier G.M."/>
            <person name="Desjardins C.A."/>
            <person name="Gallo J.E."/>
            <person name="Holder J."/>
            <person name="Sullivan T.D."/>
            <person name="Marty A.J."/>
            <person name="Carmen J.C."/>
            <person name="Chen Z."/>
            <person name="Ding L."/>
            <person name="Gujja S."/>
            <person name="Magrini V."/>
            <person name="Misas E."/>
            <person name="Mitreva M."/>
            <person name="Priest M."/>
            <person name="Saif S."/>
            <person name="Whiston E.A."/>
            <person name="Young S."/>
            <person name="Zeng Q."/>
            <person name="Goldman W.E."/>
            <person name="Mardis E.R."/>
            <person name="Taylor J.W."/>
            <person name="McEwen J.G."/>
            <person name="Clay O.K."/>
            <person name="Klein B.S."/>
            <person name="Cuomo C.A."/>
        </authorList>
    </citation>
    <scope>NUCLEOTIDE SEQUENCE [LARGE SCALE GENOMIC DNA]</scope>
    <source>
        <strain evidence="2">UAMH 139</strain>
    </source>
</reference>
<evidence type="ECO:0000313" key="1">
    <source>
        <dbReference type="EMBL" id="KLJ13859.1"/>
    </source>
</evidence>
<accession>A0A0H1BQQ9</accession>
<dbReference type="Proteomes" id="UP000053573">
    <property type="component" value="Unassembled WGS sequence"/>
</dbReference>
<comment type="caution">
    <text evidence="1">The sequence shown here is derived from an EMBL/GenBank/DDBJ whole genome shotgun (WGS) entry which is preliminary data.</text>
</comment>
<dbReference type="OrthoDB" id="4188685at2759"/>